<evidence type="ECO:0000313" key="5">
    <source>
        <dbReference type="Proteomes" id="UP000063781"/>
    </source>
</evidence>
<dbReference type="PROSITE" id="PS01031">
    <property type="entry name" value="SHSP"/>
    <property type="match status" value="1"/>
</dbReference>
<dbReference type="InterPro" id="IPR008978">
    <property type="entry name" value="HSP20-like_chaperone"/>
</dbReference>
<dbReference type="PANTHER" id="PTHR11527">
    <property type="entry name" value="HEAT-SHOCK PROTEIN 20 FAMILY MEMBER"/>
    <property type="match status" value="1"/>
</dbReference>
<dbReference type="Proteomes" id="UP000063781">
    <property type="component" value="Chromosome"/>
</dbReference>
<keyword evidence="5" id="KW-1185">Reference proteome</keyword>
<evidence type="ECO:0000259" key="3">
    <source>
        <dbReference type="PROSITE" id="PS01031"/>
    </source>
</evidence>
<dbReference type="EMBL" id="CP013213">
    <property type="protein sequence ID" value="AMC93064.1"/>
    <property type="molecule type" value="Genomic_DNA"/>
</dbReference>
<dbReference type="InterPro" id="IPR002068">
    <property type="entry name" value="A-crystallin/Hsp20_dom"/>
</dbReference>
<dbReference type="Pfam" id="PF00011">
    <property type="entry name" value="HSP20"/>
    <property type="match status" value="1"/>
</dbReference>
<feature type="domain" description="SHSP" evidence="3">
    <location>
        <begin position="22"/>
        <end position="134"/>
    </location>
</feature>
<dbReference type="OrthoDB" id="9811615at2"/>
<dbReference type="InterPro" id="IPR031107">
    <property type="entry name" value="Small_HSP"/>
</dbReference>
<dbReference type="RefSeq" id="WP_067631476.1">
    <property type="nucleotide sequence ID" value="NZ_CP013213.1"/>
</dbReference>
<accession>A0A0X8GZ67</accession>
<dbReference type="SUPFAM" id="SSF49764">
    <property type="entry name" value="HSP20-like chaperones"/>
    <property type="match status" value="1"/>
</dbReference>
<gene>
    <name evidence="4" type="ORF">AOC36_03450</name>
</gene>
<proteinExistence type="inferred from homology"/>
<organism evidence="4 5">
    <name type="scientific">Erysipelothrix larvae</name>
    <dbReference type="NCBI Taxonomy" id="1514105"/>
    <lineage>
        <taxon>Bacteria</taxon>
        <taxon>Bacillati</taxon>
        <taxon>Bacillota</taxon>
        <taxon>Erysipelotrichia</taxon>
        <taxon>Erysipelotrichales</taxon>
        <taxon>Erysipelotrichaceae</taxon>
        <taxon>Erysipelothrix</taxon>
    </lineage>
</organism>
<protein>
    <recommendedName>
        <fullName evidence="3">SHSP domain-containing protein</fullName>
    </recommendedName>
</protein>
<evidence type="ECO:0000313" key="4">
    <source>
        <dbReference type="EMBL" id="AMC93064.1"/>
    </source>
</evidence>
<reference evidence="4 5" key="1">
    <citation type="submission" date="2015-10" db="EMBL/GenBank/DDBJ databases">
        <title>Erysipelothrix larvae sp. LV19 isolated from the larval gut of the rhinoceros beetle, Trypoxylus dichotomus.</title>
        <authorList>
            <person name="Lim S."/>
            <person name="Kim B.-C."/>
        </authorList>
    </citation>
    <scope>NUCLEOTIDE SEQUENCE [LARGE SCALE GENOMIC DNA]</scope>
    <source>
        <strain evidence="4 5">LV19</strain>
    </source>
</reference>
<comment type="similarity">
    <text evidence="1 2">Belongs to the small heat shock protein (HSP20) family.</text>
</comment>
<evidence type="ECO:0000256" key="2">
    <source>
        <dbReference type="RuleBase" id="RU003616"/>
    </source>
</evidence>
<dbReference type="KEGG" id="erl:AOC36_03450"/>
<sequence length="134" mass="15805">MRNQVTRRPQNLIESFFNDDVFSNFTYGKDIDIYRKDNAFVVEADIPGFDKEDISLDFKGDILTISAERNEEVEDTSKKNYYYRSRQVKRFNRQIRFSDVNAHEINASYDNGVLKITLPIIHQETADTRKIEVK</sequence>
<name>A0A0X8GZ67_9FIRM</name>
<dbReference type="Gene3D" id="2.60.40.790">
    <property type="match status" value="1"/>
</dbReference>
<dbReference type="AlphaFoldDB" id="A0A0X8GZ67"/>
<dbReference type="STRING" id="1514105.AOC36_03450"/>
<evidence type="ECO:0000256" key="1">
    <source>
        <dbReference type="PROSITE-ProRule" id="PRU00285"/>
    </source>
</evidence>